<organism evidence="2 3">
    <name type="scientific">Stephania cephalantha</name>
    <dbReference type="NCBI Taxonomy" id="152367"/>
    <lineage>
        <taxon>Eukaryota</taxon>
        <taxon>Viridiplantae</taxon>
        <taxon>Streptophyta</taxon>
        <taxon>Embryophyta</taxon>
        <taxon>Tracheophyta</taxon>
        <taxon>Spermatophyta</taxon>
        <taxon>Magnoliopsida</taxon>
        <taxon>Ranunculales</taxon>
        <taxon>Menispermaceae</taxon>
        <taxon>Menispermoideae</taxon>
        <taxon>Cissampelideae</taxon>
        <taxon>Stephania</taxon>
    </lineage>
</organism>
<evidence type="ECO:0000313" key="3">
    <source>
        <dbReference type="Proteomes" id="UP001419268"/>
    </source>
</evidence>
<feature type="region of interest" description="Disordered" evidence="1">
    <location>
        <begin position="37"/>
        <end position="80"/>
    </location>
</feature>
<gene>
    <name evidence="2" type="ORF">Scep_020920</name>
</gene>
<dbReference type="EMBL" id="JBBNAG010000009">
    <property type="protein sequence ID" value="KAK9104076.1"/>
    <property type="molecule type" value="Genomic_DNA"/>
</dbReference>
<dbReference type="AlphaFoldDB" id="A0AAP0F2F1"/>
<accession>A0AAP0F2F1</accession>
<reference evidence="2 3" key="1">
    <citation type="submission" date="2024-01" db="EMBL/GenBank/DDBJ databases">
        <title>Genome assemblies of Stephania.</title>
        <authorList>
            <person name="Yang L."/>
        </authorList>
    </citation>
    <scope>NUCLEOTIDE SEQUENCE [LARGE SCALE GENOMIC DNA]</scope>
    <source>
        <strain evidence="2">JXDWG</strain>
        <tissue evidence="2">Leaf</tissue>
    </source>
</reference>
<proteinExistence type="predicted"/>
<evidence type="ECO:0000256" key="1">
    <source>
        <dbReference type="SAM" id="MobiDB-lite"/>
    </source>
</evidence>
<dbReference type="Proteomes" id="UP001419268">
    <property type="component" value="Unassembled WGS sequence"/>
</dbReference>
<sequence>MCTRLTIQMGLQQKNQLLVLSILLVVLLLFNNINASPVNLRKPAGKKLRPLLTDDSPPPPNPAPYRSPPPPLIGRPSPNP</sequence>
<protein>
    <submittedName>
        <fullName evidence="2">Uncharacterized protein</fullName>
    </submittedName>
</protein>
<keyword evidence="3" id="KW-1185">Reference proteome</keyword>
<name>A0AAP0F2F1_9MAGN</name>
<evidence type="ECO:0000313" key="2">
    <source>
        <dbReference type="EMBL" id="KAK9104076.1"/>
    </source>
</evidence>
<comment type="caution">
    <text evidence="2">The sequence shown here is derived from an EMBL/GenBank/DDBJ whole genome shotgun (WGS) entry which is preliminary data.</text>
</comment>
<feature type="compositionally biased region" description="Pro residues" evidence="1">
    <location>
        <begin position="56"/>
        <end position="80"/>
    </location>
</feature>